<evidence type="ECO:0000259" key="17">
    <source>
        <dbReference type="PROSITE" id="PS50025"/>
    </source>
</evidence>
<dbReference type="FunFam" id="2.60.40.60:FF:000013">
    <property type="entry name" value="Cadherin EGF LAG seven-pass G-type receptor"/>
    <property type="match status" value="3"/>
</dbReference>
<dbReference type="InterPro" id="IPR000742">
    <property type="entry name" value="EGF"/>
</dbReference>
<gene>
    <name evidence="20" type="primary">fat</name>
</gene>
<dbReference type="SUPFAM" id="SSF49313">
    <property type="entry name" value="Cadherin-like"/>
    <property type="match status" value="34"/>
</dbReference>
<feature type="domain" description="Cadherin" evidence="19">
    <location>
        <begin position="1792"/>
        <end position="1905"/>
    </location>
</feature>
<dbReference type="FunFam" id="2.60.40.60:FF:000015">
    <property type="entry name" value="FAT atypical cadherin 1"/>
    <property type="match status" value="2"/>
</dbReference>
<evidence type="ECO:0000256" key="10">
    <source>
        <dbReference type="ARBA" id="ARBA00023157"/>
    </source>
</evidence>
<evidence type="ECO:0000256" key="4">
    <source>
        <dbReference type="ARBA" id="ARBA00022729"/>
    </source>
</evidence>
<dbReference type="GO" id="GO:0007156">
    <property type="term" value="P:homophilic cell adhesion via plasma membrane adhesion molecules"/>
    <property type="evidence" value="ECO:0007669"/>
    <property type="project" value="InterPro"/>
</dbReference>
<feature type="compositionally biased region" description="Pro residues" evidence="14">
    <location>
        <begin position="4327"/>
        <end position="4343"/>
    </location>
</feature>
<evidence type="ECO:0000256" key="2">
    <source>
        <dbReference type="ARBA" id="ARBA00022536"/>
    </source>
</evidence>
<dbReference type="InterPro" id="IPR001791">
    <property type="entry name" value="Laminin_G"/>
</dbReference>
<dbReference type="PROSITE" id="PS00232">
    <property type="entry name" value="CADHERIN_1"/>
    <property type="match status" value="16"/>
</dbReference>
<feature type="domain" description="Cadherin" evidence="19">
    <location>
        <begin position="2952"/>
        <end position="3052"/>
    </location>
</feature>
<feature type="compositionally biased region" description="Acidic residues" evidence="14">
    <location>
        <begin position="4763"/>
        <end position="4774"/>
    </location>
</feature>
<dbReference type="GO" id="GO:0005509">
    <property type="term" value="F:calcium ion binding"/>
    <property type="evidence" value="ECO:0007669"/>
    <property type="project" value="UniProtKB-UniRule"/>
</dbReference>
<evidence type="ECO:0000256" key="1">
    <source>
        <dbReference type="ARBA" id="ARBA00004479"/>
    </source>
</evidence>
<feature type="disulfide bond" evidence="13">
    <location>
        <begin position="4222"/>
        <end position="4231"/>
    </location>
</feature>
<feature type="region of interest" description="Disordered" evidence="14">
    <location>
        <begin position="4394"/>
        <end position="4428"/>
    </location>
</feature>
<dbReference type="CDD" id="cd00054">
    <property type="entry name" value="EGF_CA"/>
    <property type="match status" value="5"/>
</dbReference>
<feature type="domain" description="Cadherin" evidence="19">
    <location>
        <begin position="2108"/>
        <end position="2209"/>
    </location>
</feature>
<dbReference type="FunFam" id="2.60.40.60:FF:000064">
    <property type="entry name" value="FAT atypical cadherin 1"/>
    <property type="match status" value="1"/>
</dbReference>
<keyword evidence="10 13" id="KW-1015">Disulfide bond</keyword>
<keyword evidence="11" id="KW-0325">Glycoprotein</keyword>
<feature type="domain" description="Cadherin" evidence="19">
    <location>
        <begin position="166"/>
        <end position="273"/>
    </location>
</feature>
<dbReference type="SMART" id="SM00282">
    <property type="entry name" value="LamG"/>
    <property type="match status" value="1"/>
</dbReference>
<dbReference type="SMART" id="SM00179">
    <property type="entry name" value="EGF_CA"/>
    <property type="match status" value="4"/>
</dbReference>
<proteinExistence type="evidence at transcript level"/>
<feature type="domain" description="Cadherin" evidence="19">
    <location>
        <begin position="2311"/>
        <end position="2419"/>
    </location>
</feature>
<evidence type="ECO:0000256" key="6">
    <source>
        <dbReference type="ARBA" id="ARBA00022837"/>
    </source>
</evidence>
<feature type="domain" description="Cadherin" evidence="19">
    <location>
        <begin position="3473"/>
        <end position="3577"/>
    </location>
</feature>
<evidence type="ECO:0000256" key="5">
    <source>
        <dbReference type="ARBA" id="ARBA00022737"/>
    </source>
</evidence>
<dbReference type="SMART" id="SM00181">
    <property type="entry name" value="EGF"/>
    <property type="match status" value="5"/>
</dbReference>
<evidence type="ECO:0000256" key="8">
    <source>
        <dbReference type="ARBA" id="ARBA00022989"/>
    </source>
</evidence>
<feature type="domain" description="Cadherin" evidence="19">
    <location>
        <begin position="1483"/>
        <end position="1588"/>
    </location>
</feature>
<feature type="domain" description="Laminin G" evidence="17">
    <location>
        <begin position="3892"/>
        <end position="4068"/>
    </location>
</feature>
<dbReference type="GO" id="GO:0005886">
    <property type="term" value="C:plasma membrane"/>
    <property type="evidence" value="ECO:0007669"/>
    <property type="project" value="InterPro"/>
</dbReference>
<name>A0A1D8KD33_LYMST</name>
<feature type="region of interest" description="Disordered" evidence="14">
    <location>
        <begin position="4669"/>
        <end position="4704"/>
    </location>
</feature>
<feature type="domain" description="Cadherin" evidence="19">
    <location>
        <begin position="1071"/>
        <end position="1174"/>
    </location>
</feature>
<feature type="domain" description="Cadherin" evidence="19">
    <location>
        <begin position="1694"/>
        <end position="1791"/>
    </location>
</feature>
<feature type="domain" description="Cadherin" evidence="19">
    <location>
        <begin position="958"/>
        <end position="1063"/>
    </location>
</feature>
<evidence type="ECO:0000313" key="20">
    <source>
        <dbReference type="EMBL" id="AOV18881.1"/>
    </source>
</evidence>
<feature type="domain" description="Cadherin" evidence="19">
    <location>
        <begin position="854"/>
        <end position="957"/>
    </location>
</feature>
<feature type="compositionally biased region" description="Polar residues" evidence="14">
    <location>
        <begin position="4290"/>
        <end position="4306"/>
    </location>
</feature>
<dbReference type="PANTHER" id="PTHR24026:SF136">
    <property type="entry name" value="PROTOCADHERIN-23"/>
    <property type="match status" value="1"/>
</dbReference>
<keyword evidence="7" id="KW-0130">Cell adhesion</keyword>
<feature type="domain" description="Cadherin" evidence="19">
    <location>
        <begin position="3167"/>
        <end position="3262"/>
    </location>
</feature>
<evidence type="ECO:0000256" key="12">
    <source>
        <dbReference type="PROSITE-ProRule" id="PRU00043"/>
    </source>
</evidence>
<dbReference type="Gene3D" id="2.10.25.10">
    <property type="entry name" value="Laminin"/>
    <property type="match status" value="4"/>
</dbReference>
<feature type="domain" description="Cadherin" evidence="19">
    <location>
        <begin position="280"/>
        <end position="382"/>
    </location>
</feature>
<feature type="signal peptide" evidence="16">
    <location>
        <begin position="1"/>
        <end position="27"/>
    </location>
</feature>
<dbReference type="SUPFAM" id="SSF57196">
    <property type="entry name" value="EGF/Laminin"/>
    <property type="match status" value="3"/>
</dbReference>
<keyword evidence="6 12" id="KW-0106">Calcium</keyword>
<evidence type="ECO:0000259" key="19">
    <source>
        <dbReference type="PROSITE" id="PS50268"/>
    </source>
</evidence>
<dbReference type="InterPro" id="IPR001881">
    <property type="entry name" value="EGF-like_Ca-bd_dom"/>
</dbReference>
<dbReference type="FunFam" id="2.60.40.60:FF:000033">
    <property type="entry name" value="FAT atypical cadherin 1"/>
    <property type="match status" value="2"/>
</dbReference>
<dbReference type="InterPro" id="IPR013320">
    <property type="entry name" value="ConA-like_dom_sf"/>
</dbReference>
<keyword evidence="4 16" id="KW-0732">Signal</keyword>
<keyword evidence="2 13" id="KW-0245">EGF-like domain</keyword>
<comment type="subcellular location">
    <subcellularLocation>
        <location evidence="1">Membrane</location>
        <topology evidence="1">Single-pass type I membrane protein</topology>
    </subcellularLocation>
</comment>
<evidence type="ECO:0000256" key="14">
    <source>
        <dbReference type="SAM" id="MobiDB-lite"/>
    </source>
</evidence>
<feature type="domain" description="Cadherin" evidence="19">
    <location>
        <begin position="1589"/>
        <end position="1693"/>
    </location>
</feature>
<feature type="domain" description="EGF-like" evidence="18">
    <location>
        <begin position="3841"/>
        <end position="3878"/>
    </location>
</feature>
<dbReference type="Gene3D" id="2.60.40.60">
    <property type="entry name" value="Cadherins"/>
    <property type="match status" value="34"/>
</dbReference>
<feature type="domain" description="Cadherin" evidence="19">
    <location>
        <begin position="2006"/>
        <end position="2107"/>
    </location>
</feature>
<evidence type="ECO:0000259" key="18">
    <source>
        <dbReference type="PROSITE" id="PS50026"/>
    </source>
</evidence>
<feature type="domain" description="Cadherin" evidence="19">
    <location>
        <begin position="3053"/>
        <end position="3156"/>
    </location>
</feature>
<feature type="domain" description="Cadherin" evidence="19">
    <location>
        <begin position="2733"/>
        <end position="2836"/>
    </location>
</feature>
<dbReference type="FunFam" id="2.60.40.60:FF:000024">
    <property type="entry name" value="FAT atypical cadherin 3"/>
    <property type="match status" value="2"/>
</dbReference>
<feature type="compositionally biased region" description="Basic and acidic residues" evidence="14">
    <location>
        <begin position="4778"/>
        <end position="4788"/>
    </location>
</feature>
<dbReference type="SUPFAM" id="SSF49899">
    <property type="entry name" value="Concanavalin A-like lectins/glucanases"/>
    <property type="match status" value="1"/>
</dbReference>
<dbReference type="PROSITE" id="PS50025">
    <property type="entry name" value="LAM_G_DOMAIN"/>
    <property type="match status" value="1"/>
</dbReference>
<feature type="domain" description="Cadherin" evidence="19">
    <location>
        <begin position="2625"/>
        <end position="2732"/>
    </location>
</feature>
<evidence type="ECO:0000256" key="11">
    <source>
        <dbReference type="ARBA" id="ARBA00023180"/>
    </source>
</evidence>
<dbReference type="FunFam" id="2.60.40.60:FF:000026">
    <property type="entry name" value="FAT atypical cadherin 1"/>
    <property type="match status" value="2"/>
</dbReference>
<dbReference type="FunFam" id="2.60.40.60:FF:000100">
    <property type="entry name" value="protocadherin Fat 2"/>
    <property type="match status" value="1"/>
</dbReference>
<feature type="region of interest" description="Disordered" evidence="14">
    <location>
        <begin position="4763"/>
        <end position="4788"/>
    </location>
</feature>
<reference evidence="20" key="1">
    <citation type="journal article" date="2016" name="Sci. Rep.">
        <title>Diaphanous gene mutation affects spiral cleavage and chirality in snails.</title>
        <authorList>
            <person name="Kuroda R."/>
            <person name="Fujikura K."/>
            <person name="Abe M."/>
            <person name="Hosoiri Y."/>
            <person name="Asakawa S."/>
            <person name="Shimizu M."/>
            <person name="Umeda S."/>
            <person name="Ichikawa F."/>
            <person name="Takahashi H."/>
        </authorList>
    </citation>
    <scope>NUCLEOTIDE SEQUENCE</scope>
</reference>
<feature type="domain" description="Cadherin" evidence="19">
    <location>
        <begin position="47"/>
        <end position="165"/>
    </location>
</feature>
<dbReference type="FunFam" id="2.60.40.60:FF:000059">
    <property type="entry name" value="FAT atypical cadherin 3"/>
    <property type="match status" value="1"/>
</dbReference>
<dbReference type="PROSITE" id="PS50268">
    <property type="entry name" value="CADHERIN_2"/>
    <property type="match status" value="33"/>
</dbReference>
<dbReference type="FunFam" id="2.60.40.60:FF:000051">
    <property type="entry name" value="FAT atypical cadherin 1"/>
    <property type="match status" value="1"/>
</dbReference>
<dbReference type="InterPro" id="IPR002126">
    <property type="entry name" value="Cadherin-like_dom"/>
</dbReference>
<keyword evidence="3 15" id="KW-0812">Transmembrane</keyword>
<dbReference type="PROSITE" id="PS00022">
    <property type="entry name" value="EGF_1"/>
    <property type="match status" value="5"/>
</dbReference>
<dbReference type="FunFam" id="2.60.40.60:FF:000037">
    <property type="entry name" value="FAT atypical cadherin 1"/>
    <property type="match status" value="1"/>
</dbReference>
<feature type="domain" description="Cadherin" evidence="19">
    <location>
        <begin position="2837"/>
        <end position="2951"/>
    </location>
</feature>
<feature type="region of interest" description="Disordered" evidence="14">
    <location>
        <begin position="4285"/>
        <end position="4351"/>
    </location>
</feature>
<dbReference type="FunFam" id="2.60.40.60:FF:000021">
    <property type="entry name" value="FAT atypical cadherin 1"/>
    <property type="match status" value="2"/>
</dbReference>
<feature type="domain" description="EGF-like" evidence="18">
    <location>
        <begin position="4195"/>
        <end position="4232"/>
    </location>
</feature>
<keyword evidence="5" id="KW-0677">Repeat</keyword>
<evidence type="ECO:0000256" key="3">
    <source>
        <dbReference type="ARBA" id="ARBA00022692"/>
    </source>
</evidence>
<feature type="disulfide bond" evidence="13">
    <location>
        <begin position="4146"/>
        <end position="4155"/>
    </location>
</feature>
<dbReference type="Pfam" id="PF00008">
    <property type="entry name" value="EGF"/>
    <property type="match status" value="1"/>
</dbReference>
<feature type="domain" description="Cadherin" evidence="19">
    <location>
        <begin position="1170"/>
        <end position="1274"/>
    </location>
</feature>
<evidence type="ECO:0000256" key="16">
    <source>
        <dbReference type="SAM" id="SignalP"/>
    </source>
</evidence>
<feature type="domain" description="Cadherin" evidence="19">
    <location>
        <begin position="2522"/>
        <end position="2624"/>
    </location>
</feature>
<keyword evidence="8 15" id="KW-1133">Transmembrane helix</keyword>
<evidence type="ECO:0000256" key="9">
    <source>
        <dbReference type="ARBA" id="ARBA00023136"/>
    </source>
</evidence>
<dbReference type="FunFam" id="2.60.40.60:FF:000041">
    <property type="entry name" value="FAT atypical cadherin 1"/>
    <property type="match status" value="1"/>
</dbReference>
<feature type="disulfide bond" evidence="13">
    <location>
        <begin position="4105"/>
        <end position="4114"/>
    </location>
</feature>
<dbReference type="CDD" id="cd11304">
    <property type="entry name" value="Cadherin_repeat"/>
    <property type="match status" value="33"/>
</dbReference>
<evidence type="ECO:0000256" key="7">
    <source>
        <dbReference type="ARBA" id="ARBA00022889"/>
    </source>
</evidence>
<dbReference type="FunFam" id="2.60.40.60:FF:000039">
    <property type="entry name" value="FAT atypical cadherin 3"/>
    <property type="match status" value="1"/>
</dbReference>
<dbReference type="InterPro" id="IPR015919">
    <property type="entry name" value="Cadherin-like_sf"/>
</dbReference>
<feature type="domain" description="EGF-like" evidence="18">
    <location>
        <begin position="4078"/>
        <end position="4115"/>
    </location>
</feature>
<feature type="compositionally biased region" description="Low complexity" evidence="14">
    <location>
        <begin position="4524"/>
        <end position="4540"/>
    </location>
</feature>
<dbReference type="EMBL" id="KX387879">
    <property type="protein sequence ID" value="AOV18881.1"/>
    <property type="molecule type" value="mRNA"/>
</dbReference>
<dbReference type="CDD" id="cd00110">
    <property type="entry name" value="LamG"/>
    <property type="match status" value="1"/>
</dbReference>
<evidence type="ECO:0000256" key="15">
    <source>
        <dbReference type="SAM" id="Phobius"/>
    </source>
</evidence>
<dbReference type="FunFam" id="2.60.40.60:FF:000084">
    <property type="entry name" value="FAT atypical cadherin 3"/>
    <property type="match status" value="1"/>
</dbReference>
<feature type="domain" description="Cadherin" evidence="19">
    <location>
        <begin position="614"/>
        <end position="694"/>
    </location>
</feature>
<feature type="disulfide bond" evidence="13">
    <location>
        <begin position="3868"/>
        <end position="3877"/>
    </location>
</feature>
<feature type="domain" description="Cadherin" evidence="19">
    <location>
        <begin position="746"/>
        <end position="853"/>
    </location>
</feature>
<dbReference type="Pfam" id="PF00028">
    <property type="entry name" value="Cadherin"/>
    <property type="match status" value="29"/>
</dbReference>
<dbReference type="FunFam" id="2.60.40.60:FF:000080">
    <property type="entry name" value="FAT atypical cadherin 1"/>
    <property type="match status" value="1"/>
</dbReference>
<dbReference type="FunFam" id="2.60.40.60:FF:000058">
    <property type="entry name" value="FAT atypical cadherin 3"/>
    <property type="match status" value="1"/>
</dbReference>
<feature type="domain" description="EGF-like" evidence="18">
    <location>
        <begin position="4157"/>
        <end position="4193"/>
    </location>
</feature>
<feature type="region of interest" description="Disordered" evidence="14">
    <location>
        <begin position="4447"/>
        <end position="4541"/>
    </location>
</feature>
<dbReference type="InterPro" id="IPR020894">
    <property type="entry name" value="Cadherin_CS"/>
</dbReference>
<comment type="caution">
    <text evidence="13">Lacks conserved residue(s) required for the propagation of feature annotation.</text>
</comment>
<dbReference type="FunFam" id="2.60.40.60:FF:000053">
    <property type="entry name" value="FAT atypical cadherin 3"/>
    <property type="match status" value="1"/>
</dbReference>
<dbReference type="FunFam" id="2.60.40.60:FF:000020">
    <property type="entry name" value="Dachsous cadherin-related 1b"/>
    <property type="match status" value="4"/>
</dbReference>
<dbReference type="PROSITE" id="PS01186">
    <property type="entry name" value="EGF_2"/>
    <property type="match status" value="1"/>
</dbReference>
<dbReference type="SMART" id="SM00112">
    <property type="entry name" value="CA"/>
    <property type="match status" value="33"/>
</dbReference>
<feature type="chain" id="PRO_5009109873" evidence="16">
    <location>
        <begin position="28"/>
        <end position="4788"/>
    </location>
</feature>
<feature type="disulfide bond" evidence="13">
    <location>
        <begin position="4183"/>
        <end position="4192"/>
    </location>
</feature>
<feature type="domain" description="Cadherin" evidence="19">
    <location>
        <begin position="2420"/>
        <end position="2521"/>
    </location>
</feature>
<feature type="domain" description="Cadherin" evidence="19">
    <location>
        <begin position="3263"/>
        <end position="3367"/>
    </location>
</feature>
<organism evidence="20">
    <name type="scientific">Lymnaea stagnalis</name>
    <name type="common">Great pond snail</name>
    <name type="synonym">Helix stagnalis</name>
    <dbReference type="NCBI Taxonomy" id="6523"/>
    <lineage>
        <taxon>Eukaryota</taxon>
        <taxon>Metazoa</taxon>
        <taxon>Spiralia</taxon>
        <taxon>Lophotrochozoa</taxon>
        <taxon>Mollusca</taxon>
        <taxon>Gastropoda</taxon>
        <taxon>Heterobranchia</taxon>
        <taxon>Euthyneura</taxon>
        <taxon>Panpulmonata</taxon>
        <taxon>Hygrophila</taxon>
        <taxon>Lymnaeoidea</taxon>
        <taxon>Lymnaeidae</taxon>
        <taxon>Lymnaea</taxon>
    </lineage>
</organism>
<keyword evidence="9 15" id="KW-0472">Membrane</keyword>
<feature type="domain" description="Cadherin" evidence="19">
    <location>
        <begin position="1277"/>
        <end position="1383"/>
    </location>
</feature>
<dbReference type="PANTHER" id="PTHR24026">
    <property type="entry name" value="FAT ATYPICAL CADHERIN-RELATED"/>
    <property type="match status" value="1"/>
</dbReference>
<dbReference type="GO" id="GO:0009653">
    <property type="term" value="P:anatomical structure morphogenesis"/>
    <property type="evidence" value="ECO:0007669"/>
    <property type="project" value="UniProtKB-ARBA"/>
</dbReference>
<dbReference type="PROSITE" id="PS50026">
    <property type="entry name" value="EGF_3"/>
    <property type="match status" value="5"/>
</dbReference>
<feature type="domain" description="EGF-like" evidence="18">
    <location>
        <begin position="4117"/>
        <end position="4156"/>
    </location>
</feature>
<feature type="domain" description="Cadherin" evidence="19">
    <location>
        <begin position="383"/>
        <end position="489"/>
    </location>
</feature>
<feature type="domain" description="Cadherin" evidence="19">
    <location>
        <begin position="497"/>
        <end position="595"/>
    </location>
</feature>
<protein>
    <submittedName>
        <fullName evidence="20">Fat cadherin</fullName>
    </submittedName>
</protein>
<feature type="domain" description="Cadherin" evidence="19">
    <location>
        <begin position="3368"/>
        <end position="3472"/>
    </location>
</feature>
<feature type="transmembrane region" description="Helical" evidence="15">
    <location>
        <begin position="4252"/>
        <end position="4276"/>
    </location>
</feature>
<sequence>MSGTRAPPLNWVVATLMLALTTRVVVGQVKATSPRGVSMTDDNFVFTLPLYNGTIYENTIGKAYIETPQKMGIHIGHPSSIDVEYTIVEGDPHNVFKAETTPVKDFCFLRIRTQTLHYGMLNRELNAMFHLKVKARGSYPGDVNLETFTDVVVTVLDQNEFSPLFSSVPYEVSIPEDTPLHRSIGQVKASDADIGINGEIYYSFVQATLVFAIHPTTGVVSLSRPVRYDHRQVYELDVLAEDRGVTAPGRISPNSKTKFKINILPVNYKPPTIKVHNHQSLVENGNIGSVFAVLTVIDEDRTTRGDLASVTITNDLRKIFSLVAQSTSGTYNIVVMSPIDREVIPENYNITVVATDNGTPQKSSTVVIPVRVQDVNDNEPEFEQNVYAVEISEIVPLNTPVVFVKAHDRDLGSNGDVRYSIVDGNKKDLFTIDPVSGLIRTSGQLDAEIEARITLVVQAQDQANIGSRKTGQARVIINLIDYNDNTPDLNMLQDVYTVRENLPRGSRVASIMASDEDSGDNGRLSYNLVNSDSVPFEIDPFLGEITTKEVLDFETMRRSYQLHVRVSDRGAPFKREEDAVVNVRVEDVNDNSPEFIRNKCSGHLSRDAPLKLDVVTLAAVDFDSGNIITYSIVDGNEDDCFSIVPSSGIITVNCDMSSQDGTRTLQVVASDGQHVSIPAVVEMILVNNKRNPTLGVGDVNINCQTTDAIFRHEQQVRKSQTANAEQPAIVLNKGNKGKNNPPVISSSLPSYVEVSESASVGLNILDFGASVTDDDPGFDGQLKYVISTGDDTHGAFKLDTFTGQLQVLSKLDYETKSQYALTLTAIDLGQSPQTVSTEIRVIVLDENDNAPFFEKPTYTKRIGENVPVNSTVIQVKATDLDSGENAEIQYSILSDDRDFYIDPVQGVIKVRRPLDREARLFQALTIQAQDSGTKTKLATSTVVNITIADINDNAPKFVPGNYHVRVREDLPIGAVITTLTAHDVDEGDNGRVTYSFAHGIDGNFDIDAETGSIRIKRKLDYETKQVYNLTGVAQDSGQPALTSTCLVNVEVMDVNENLHPPVFKDFLASGSVFENLSIGSYVTQVQATDQDDPSSGVGQLLYSIHDGTGLGRFTIDMNGTIRTSQVLDRETTPHYWLTVLVQDRALVPKFARIEVLIEVADVNDNIPQSVEPAYYASVQENGKQKQNVVQIKATDGDDESQTPTFAITSGNPQNFFEIDPNTGVISTTNRSLDREKQEEHALEVTITDKGNPPLSSTTRVVIKVNDDNDNRPEFINRIQRHTITAFETPHNGEDIFVYRALAYDRDEGKNANITYTIASPKNSPFRIERYSAKIYATRDLSVGDSFDLMIRASDNGNDSKKSNQRLGIEVLPRRGVSQHKPRFGQRVYNESLTETDAPGLRIVVISAEDEESAKLIYSIEGGNEDDKFTIQPDHGSVFLADTVDWERKAGYNLTVAVTDGRSKDYANILINIIDINDNEPVFTHKLYKESVSENAEVGTPVLRVSATDLDKDSRLMYAIVSAASTRSLDKFAIGAKDGVIVVSDPLDREDLSRHLLTVMVRDQGAQAKRSYARVEINVLDHNDHTPRFLSEVTRGQVYESAAIGTSVVQVMAVDGDKGLNAELTYAILSGNADNTFTIDDHLGIISVAKELDRRVHSNFEMIVSAMDHGDPQLTSSTKVTITVTVSTNSPPKFSLKEYAVELQENLPPGTVVTSLVTESLSTVVYTITAGDEEGYFNINPNSGVVFTMKPIDYEVIQFYNLTINAANIVSASQSINVIVHIVDVNDNAPVFVSPIYWGNISETALIGSMVLDSSRAPLVVQAVDADSNNNARLFYQILDQEALRYFAIDPNTGAIRTVTSLDYETKPVFNFSIYVNDMGNPQLQAQQTANVVVFLSDVNDNPPKFTQHAYQALVVLPTYYDVTVVQVQAFDSDTVFDKPLSYSIASGNDEGIFGLDSEKGVITVKKDTLSKDRYELTVHATDGKFTTAVRVFITVQQAGASPLRFTKDRYTTSVVENSAKQVNLIIIQPLGVDVGTHLTYTLLNNRDFFSVGQTSGVLSTTGLEFDREKKDNYTVVIKVQDSKAKELSAHVVVLVTVEDENDNPPMFLNLPYHCTVSGDAKSGEVIQIVRAADPDIGVNGELRYILADSHGDKFAINPYTREIVVKSLDKKDRNMEITLKVIAEDKGSPSLTAVAAVHVHITDSFSPLFEQPVYEISVQENAAPHTPVIAVKAISPHGQKLIYSISRGDKYGDFALDFNTGYLSVVGHLDYEDMTFYTLTVRATDVFTGSYAEATINISVEDVNDNAPVFGSLTYTHTLSESSSTGSRILVVNATDADSGANSLIYFDLAPVSPGSKDPENFLMNTETGEIILKKALDHEKQKEFLMLAVARDNGMPVLSATALVTIKVLDLNDNPPIFTQPSYDCYVSDSATRGQLVFKVVAFDPDESDADNLMYSIVGGNDRFSFSISPNSGIISLSEQRVPALGAAHILNVSVSDGVYTSFTRVTVDVRNVNRYTPVFGKDIYNGVVSELNGGGMNILTATAVDGDRGNYGMLTYAIVNDQIAKIFSIDADTGDILTKQMLDREEKSIYNFTVSATDNGGKMGFATVVIRVRDENDNVPKFIMEEYRANIPQNASVGSFVMTIKAEDLDEGNNAKLLYTFYQEDDLLMARLFDLNAYSGTITTKASLNDAVNKVFQFFVKVVDQGDPPLESLVPVEILVMVPDDKPPVFPEASRLFFVYENEQVGTVITTFKARSDMPLTYTMVPGYINSTNRPMTFSIDSLGQLRLIRGLDRETTPSYTFSVRAQTKTSPPLVNYMEVNIKVQDINDNPPVFSCNPYMATIPENADPQQPIIQLHATDLDLEVKPLKFYFGPNMTDVAGLFSIDPETGWIILLTQLDREVQNQYNLTVVAMDTPPSTGRKPGDMATLTSTTSVIIFVTDTNDNAPKFDREEYSSAVNEGALPGTVLVTLLTKDADFGPNSEVTYFITQGDQLGQFEIRKSGELLVKKTLDREMLSQYRLTIAATDGAYVTYTTVTIDILDDNDNIPTCDQPIHQVVVNEDIAVGKSITHIRVRDADEPGTINSRIAFSLQGEGAELFSIEKDTGLIRTAGQLDRETKSEFRLTAVATDGGGLSCSTSVLVYLKDVNDNPPVYTQGSLRDTYNIREDAKIHTLLTRVVAQDADTGSNSQIMYKLSPDTRSVFTIDPESGIISLVADLDRESNPSYNLTVIAYNPTHSDLSSETTLMVTVLDVNDNPPEFERSSYYASIQESTRMGAVVEKVKATSLDVGINADITYSIAAGNEQGKFTIDPYKGILTVAEPLDHEVSREYFITVLATDRGTPPLTNTAIVIINITDINDNPPRFSQDAYTVHVLESVAAGTEIFKVIATDSDSPPNAVITYNIMDGNTNNQFLIDPRDGILQIHAPLDREKTSSFSLVIQAHDSGLPMLLSSAVVSIIVDDANDNPPMFVQESYKGLIQEGRRTGIEVVTVSVVDADLPENGPPFSFEIVEGNDNGEFHIDSSGVITTAGQLSKKVQEKYVLKVRAFDSGKPPLYSDIAVEVEVVNDSLYPPEVKNLSITIRSCMNSFPGGVIGRIDARDRDPYDKTIFTIVSPNSHLFDIHRFDGRLIALTSLDAGEYVVNVSVSDGKFTTYGEVDVVVLCTSKEMLDNALTIQFENMIVEQFYANFRLDFLRVLKQELDVRSSDIEIINVQPSAETLTDRKPNTIIRGSRNKRDTGNNNLDVLFTVRKSADKFYNKKALKKKMEKIRGRIETELGARIVDIFTDLCPKDFCKVGTCVGKVHFDESTLEPVMVNGASFVSARHRYTEQCVCLEGDCAEQVCGDKTCTANKICQRNVFGDFSCQCPEGRTGELCENVVPLCSGSSCPIERPMTFAGKSYAKWKLLHTTKKRFSLRLRIRTRQNSAVLMHAKGKVDYSILKIERGSLVYKFDCGSGEGQVRIPVHLSDGQWHMIQLERNGREAELVLDSAYTAMGVAPGVHAILNVESEEIYFGSKVDVFPNGYRDISQGFEGCMEDIRVFDIPLPFSGNNEMAQAVEFELVEFHCQDYPVKFVPGGNACSSNPCLNGGQCKFSGLNSHVCICRGRYKGAKCEIDPDPCQGKPCSNEGRCEVDSEAPNSYFCHCSNKLLGARCSYGKYCLPNPCKQGGTCVEGPTAPLCDCAPGFQGLYCDKQMDPCESFPCQHGGICHNQVGGAHFCNCTAEFTGKNCEIYVPPNLLEPDKIVASNSTLTYGLVGAAVVLLLLVIFIVALLVCQRRRRERRRIRRSTPCSMPDSGSESLLSNTQDKRCKLSNPDLSKPIHSMPSQPPIKVPPPVPPPVPTRPASYTPSTHDSLHMLNNLDSVGNYGSAGDDLENTGVRHVPTYDQCLEALSNPSRTNPPHFMLRKTPPPPSSRASETDSIQKAPWEFEYPNILENYMEADKKQNDKMAKQMPGLHSPQPSPALSYTRSHGLGQGTNTSSVSSFHVSESEDDLNGYHWDTSDWAPGPSMPNISELPTNEILDSPSSSQPSDDCNANADNFDDNITTMAIYNGGDDSPLLSSDEQRRNNIYTLNINEEDDDDDDHVISSLPTEDYFDDSEYVGDSEYAENEPYDQDELPPSYAEHPNYEQLLQALDDSYELPASLNIHPNQYLPDYNFSQQELDIDPLTEDENTDDKPQEARYTRGGLPQRASNNSPDGNLYAPLMPPKEFMTPGYHTDGYTTDQEPPSRTSFIDDMSMSIGGFTSNASCSDISGLCEIEDSEINVSDTDDENTPLNREHIHTQTQV</sequence>
<dbReference type="PRINTS" id="PR00205">
    <property type="entry name" value="CADHERIN"/>
</dbReference>
<dbReference type="Gene3D" id="2.60.120.200">
    <property type="match status" value="1"/>
</dbReference>
<accession>A0A1D8KD33</accession>
<feature type="domain" description="Cadherin" evidence="19">
    <location>
        <begin position="2210"/>
        <end position="2310"/>
    </location>
</feature>
<evidence type="ECO:0000256" key="13">
    <source>
        <dbReference type="PROSITE-ProRule" id="PRU00076"/>
    </source>
</evidence>
<feature type="domain" description="Cadherin" evidence="19">
    <location>
        <begin position="1384"/>
        <end position="1482"/>
    </location>
</feature>
<feature type="region of interest" description="Disordered" evidence="14">
    <location>
        <begin position="4577"/>
        <end position="4600"/>
    </location>
</feature>
<dbReference type="FunFam" id="2.60.40.60:FF:000032">
    <property type="entry name" value="FAT atypical cadherin 1"/>
    <property type="match status" value="1"/>
</dbReference>
<feature type="domain" description="Cadherin" evidence="19">
    <location>
        <begin position="1924"/>
        <end position="2005"/>
    </location>
</feature>
<dbReference type="Pfam" id="PF02210">
    <property type="entry name" value="Laminin_G_2"/>
    <property type="match status" value="1"/>
</dbReference>